<keyword evidence="2" id="KW-1185">Reference proteome</keyword>
<dbReference type="AlphaFoldDB" id="S2E2Q8"/>
<gene>
    <name evidence="1" type="ORF">BG20_I1868</name>
</gene>
<proteinExistence type="predicted"/>
<accession>S2E2Q8</accession>
<dbReference type="Proteomes" id="UP000014065">
    <property type="component" value="Unassembled WGS sequence"/>
</dbReference>
<protein>
    <submittedName>
        <fullName evidence="1">Uncharacterized protein</fullName>
    </submittedName>
</protein>
<dbReference type="EMBL" id="AHJG01000223">
    <property type="protein sequence ID" value="EPA05088.1"/>
    <property type="molecule type" value="Genomic_DNA"/>
</dbReference>
<sequence>MENKVAVDLIVKILAKKLDKLYINYIKFIWFLKGRLESQNHIPI</sequence>
<evidence type="ECO:0000313" key="2">
    <source>
        <dbReference type="Proteomes" id="UP000014065"/>
    </source>
</evidence>
<evidence type="ECO:0000313" key="1">
    <source>
        <dbReference type="EMBL" id="EPA05088.1"/>
    </source>
</evidence>
<organism evidence="1 2">
    <name type="scientific">Candidatus Nitrosarchaeum limnium BG20</name>
    <dbReference type="NCBI Taxonomy" id="859192"/>
    <lineage>
        <taxon>Archaea</taxon>
        <taxon>Nitrososphaerota</taxon>
        <taxon>Nitrososphaeria</taxon>
        <taxon>Nitrosopumilales</taxon>
        <taxon>Nitrosopumilaceae</taxon>
        <taxon>Nitrosarchaeum</taxon>
    </lineage>
</organism>
<comment type="caution">
    <text evidence="1">The sequence shown here is derived from an EMBL/GenBank/DDBJ whole genome shotgun (WGS) entry which is preliminary data.</text>
</comment>
<name>S2E2Q8_9ARCH</name>
<reference evidence="1 2" key="1">
    <citation type="journal article" date="2012" name="J. Bacteriol.">
        <title>Genome Sequence of "Candidatus Nitrosoarchaeum limnia" BG20, a Low-Salinity Ammonia-Oxidizing Archaeon from the San Francisco Bay Estuary.</title>
        <authorList>
            <person name="Mosier A.C."/>
            <person name="Allen E.E."/>
            <person name="Kim M."/>
            <person name="Ferriera S."/>
            <person name="Francis C.A."/>
        </authorList>
    </citation>
    <scope>NUCLEOTIDE SEQUENCE [LARGE SCALE GENOMIC DNA]</scope>
    <source>
        <strain evidence="1 2">BG20</strain>
    </source>
</reference>